<protein>
    <submittedName>
        <fullName evidence="1">Uncharacterized protein</fullName>
    </submittedName>
</protein>
<reference evidence="1 3" key="1">
    <citation type="submission" date="2015-12" db="EMBL/GenBank/DDBJ databases">
        <title>Amycolatopsis regifaucium genome sequencing and assembly.</title>
        <authorList>
            <person name="Mayilraj S."/>
        </authorList>
    </citation>
    <scope>NUCLEOTIDE SEQUENCE [LARGE SCALE GENOMIC DNA]</scope>
    <source>
        <strain evidence="1 3">GY080</strain>
    </source>
</reference>
<dbReference type="Proteomes" id="UP000186883">
    <property type="component" value="Unassembled WGS sequence"/>
</dbReference>
<dbReference type="AlphaFoldDB" id="A0A154MRF7"/>
<evidence type="ECO:0000313" key="3">
    <source>
        <dbReference type="Proteomes" id="UP000076321"/>
    </source>
</evidence>
<dbReference type="EMBL" id="LOBU02000031">
    <property type="protein sequence ID" value="OKA03468.1"/>
    <property type="molecule type" value="Genomic_DNA"/>
</dbReference>
<keyword evidence="4" id="KW-1185">Reference proteome</keyword>
<gene>
    <name evidence="2" type="ORF">ATP06_0235770</name>
    <name evidence="1" type="ORF">AVL48_26125</name>
</gene>
<dbReference type="EMBL" id="LQCI01000007">
    <property type="protein sequence ID" value="KZB86523.1"/>
    <property type="molecule type" value="Genomic_DNA"/>
</dbReference>
<name>A0A154MRF7_9PSEU</name>
<evidence type="ECO:0000313" key="4">
    <source>
        <dbReference type="Proteomes" id="UP000186883"/>
    </source>
</evidence>
<accession>A0A154MRF7</accession>
<organism evidence="1 3">
    <name type="scientific">Amycolatopsis regifaucium</name>
    <dbReference type="NCBI Taxonomy" id="546365"/>
    <lineage>
        <taxon>Bacteria</taxon>
        <taxon>Bacillati</taxon>
        <taxon>Actinomycetota</taxon>
        <taxon>Actinomycetes</taxon>
        <taxon>Pseudonocardiales</taxon>
        <taxon>Pseudonocardiaceae</taxon>
        <taxon>Amycolatopsis</taxon>
    </lineage>
</organism>
<evidence type="ECO:0000313" key="1">
    <source>
        <dbReference type="EMBL" id="KZB86523.1"/>
    </source>
</evidence>
<dbReference type="Proteomes" id="UP000076321">
    <property type="component" value="Unassembled WGS sequence"/>
</dbReference>
<reference evidence="2 4" key="2">
    <citation type="submission" date="2016-11" db="EMBL/GenBank/DDBJ databases">
        <title>Genome sequencing of Amycolatopsis regifaucium.</title>
        <authorList>
            <person name="Mayilraj S."/>
            <person name="Kaur N."/>
        </authorList>
    </citation>
    <scope>NUCLEOTIDE SEQUENCE [LARGE SCALE GENOMIC DNA]</scope>
    <source>
        <strain evidence="2 4">GY080</strain>
    </source>
</reference>
<proteinExistence type="predicted"/>
<sequence>MRRMALAVAVLFTGWTVAVVPGGGGAERGWNFAKAVVGNAYPIGFSSRCSSWSGDPPGV</sequence>
<evidence type="ECO:0000313" key="2">
    <source>
        <dbReference type="EMBL" id="OKA03468.1"/>
    </source>
</evidence>
<comment type="caution">
    <text evidence="1">The sequence shown here is derived from an EMBL/GenBank/DDBJ whole genome shotgun (WGS) entry which is preliminary data.</text>
</comment>